<evidence type="ECO:0000313" key="4">
    <source>
        <dbReference type="EMBL" id="MFC1436730.1"/>
    </source>
</evidence>
<evidence type="ECO:0000256" key="1">
    <source>
        <dbReference type="SAM" id="Coils"/>
    </source>
</evidence>
<accession>A0ABV6XEP6</accession>
<dbReference type="EMBL" id="JBEUKS010000001">
    <property type="protein sequence ID" value="MFC1436730.1"/>
    <property type="molecule type" value="Genomic_DNA"/>
</dbReference>
<dbReference type="CDD" id="cd13402">
    <property type="entry name" value="LT_TF-like"/>
    <property type="match status" value="1"/>
</dbReference>
<feature type="coiled-coil region" evidence="1">
    <location>
        <begin position="94"/>
        <end position="146"/>
    </location>
</feature>
<dbReference type="Pfam" id="PF01464">
    <property type="entry name" value="SLT"/>
    <property type="match status" value="1"/>
</dbReference>
<organism evidence="4 5">
    <name type="scientific">Streptacidiphilus jeojiensis</name>
    <dbReference type="NCBI Taxonomy" id="3229225"/>
    <lineage>
        <taxon>Bacteria</taxon>
        <taxon>Bacillati</taxon>
        <taxon>Actinomycetota</taxon>
        <taxon>Actinomycetes</taxon>
        <taxon>Kitasatosporales</taxon>
        <taxon>Streptomycetaceae</taxon>
        <taxon>Streptacidiphilus</taxon>
    </lineage>
</organism>
<evidence type="ECO:0000313" key="5">
    <source>
        <dbReference type="Proteomes" id="UP001592581"/>
    </source>
</evidence>
<feature type="region of interest" description="Disordered" evidence="2">
    <location>
        <begin position="57"/>
        <end position="78"/>
    </location>
</feature>
<sequence>MRHHIRPSLSRLNQRVAAVRPNKRLAAGAVAALLVTGTATGTAVAFAGGSSDTAHTTAQAASSQAAARPSSDAANRSEQRTALQTSAAASKAAAAKAKAQAEAAAKAKAAAQAAAKTKAAAQAAAKAKAQAEAAAQAKAKAQAEAAAQAKAQAAAAAAAAAAKAAATPTYADNLDGWIAEARDILAADGDHVPSADAISARAMTESSGNPDAVNDWDSNAAAGTPSKGLMQMIQPTFNSYALSGHTDIMNPVDNIVAAVRYANATYGAFENIAYGSSGY</sequence>
<proteinExistence type="predicted"/>
<keyword evidence="5" id="KW-1185">Reference proteome</keyword>
<keyword evidence="1" id="KW-0175">Coiled coil</keyword>
<gene>
    <name evidence="4" type="ORF">ABUW04_00535</name>
</gene>
<dbReference type="Proteomes" id="UP001592581">
    <property type="component" value="Unassembled WGS sequence"/>
</dbReference>
<protein>
    <submittedName>
        <fullName evidence="4">Transglycosylase SLT domain-containing protein</fullName>
    </submittedName>
</protein>
<feature type="domain" description="Transglycosylase SLT" evidence="3">
    <location>
        <begin position="198"/>
        <end position="271"/>
    </location>
</feature>
<dbReference type="InterPro" id="IPR023346">
    <property type="entry name" value="Lysozyme-like_dom_sf"/>
</dbReference>
<evidence type="ECO:0000256" key="2">
    <source>
        <dbReference type="SAM" id="MobiDB-lite"/>
    </source>
</evidence>
<feature type="compositionally biased region" description="Low complexity" evidence="2">
    <location>
        <begin position="57"/>
        <end position="76"/>
    </location>
</feature>
<reference evidence="4 5" key="1">
    <citation type="submission" date="2024-06" db="EMBL/GenBank/DDBJ databases">
        <authorList>
            <person name="Lee S.D."/>
        </authorList>
    </citation>
    <scope>NUCLEOTIDE SEQUENCE [LARGE SCALE GENOMIC DNA]</scope>
    <source>
        <strain evidence="4 5">N1-10</strain>
    </source>
</reference>
<dbReference type="SUPFAM" id="SSF53955">
    <property type="entry name" value="Lysozyme-like"/>
    <property type="match status" value="1"/>
</dbReference>
<name>A0ABV6XEP6_9ACTN</name>
<dbReference type="InterPro" id="IPR008258">
    <property type="entry name" value="Transglycosylase_SLT_dom_1"/>
</dbReference>
<evidence type="ECO:0000259" key="3">
    <source>
        <dbReference type="Pfam" id="PF01464"/>
    </source>
</evidence>
<comment type="caution">
    <text evidence="4">The sequence shown here is derived from an EMBL/GenBank/DDBJ whole genome shotgun (WGS) entry which is preliminary data.</text>
</comment>
<dbReference type="RefSeq" id="WP_380561567.1">
    <property type="nucleotide sequence ID" value="NZ_JBEUKS010000001.1"/>
</dbReference>